<evidence type="ECO:0000313" key="2">
    <source>
        <dbReference type="EMBL" id="QIZ31177.1"/>
    </source>
</evidence>
<organism evidence="2">
    <name type="scientific">Ostreococcus mediterraneus virus 2</name>
    <dbReference type="NCBI Taxonomy" id="2726183"/>
    <lineage>
        <taxon>Viruses</taxon>
        <taxon>Varidnaviria</taxon>
        <taxon>Bamfordvirae</taxon>
        <taxon>Nucleocytoviricota</taxon>
        <taxon>Megaviricetes</taxon>
        <taxon>Algavirales</taxon>
        <taxon>Phycodnaviridae</taxon>
        <taxon>Prasinovirus</taxon>
    </lineage>
</organism>
<evidence type="ECO:0000256" key="1">
    <source>
        <dbReference type="SAM" id="Phobius"/>
    </source>
</evidence>
<protein>
    <submittedName>
        <fullName evidence="2">Uncharacterized protein</fullName>
    </submittedName>
</protein>
<dbReference type="EMBL" id="MN688676">
    <property type="protein sequence ID" value="QIZ31177.1"/>
    <property type="molecule type" value="Genomic_DNA"/>
</dbReference>
<feature type="transmembrane region" description="Helical" evidence="1">
    <location>
        <begin position="69"/>
        <end position="86"/>
    </location>
</feature>
<gene>
    <name evidence="2" type="ORF">orf00179</name>
</gene>
<keyword evidence="1" id="KW-0812">Transmembrane</keyword>
<keyword evidence="1" id="KW-1133">Transmembrane helix</keyword>
<proteinExistence type="predicted"/>
<reference evidence="2" key="1">
    <citation type="journal article" date="2020" name="Sci. Adv.">
        <title>Virus-host coexistence in phytoplankton through the genomic lens.</title>
        <authorList>
            <person name="Yau S."/>
            <person name="Krasovec M."/>
            <person name="Benites L.F."/>
            <person name="Rombauts S."/>
            <person name="Groussin M."/>
            <person name="Vancaester E."/>
            <person name="Aury J.M."/>
            <person name="Derelle E."/>
            <person name="Desdevises Y."/>
            <person name="Escande M.L."/>
            <person name="Grimsley N."/>
            <person name="Guy J."/>
            <person name="Moreau H."/>
            <person name="Sanchez-Brosseau S."/>
            <person name="van de Peer Y."/>
            <person name="Vandepoele K."/>
            <person name="Gourbiere S."/>
            <person name="Piganeau G."/>
        </authorList>
    </citation>
    <scope>NUCLEOTIDE SEQUENCE</scope>
    <source>
        <strain evidence="2">OmV2</strain>
    </source>
</reference>
<name>A0A6H1QV97_9PHYC</name>
<keyword evidence="1" id="KW-0472">Membrane</keyword>
<sequence>MVCNVIEECRCYAYSDVTDTKKYQFCGVRKGPKVLPCPSDCCAGGCPGDFPKEPFRIIERPSAETITDLRIPILVLLVVAQLLVIIW</sequence>
<accession>A0A6H1QV97</accession>